<keyword evidence="13" id="KW-1185">Reference proteome</keyword>
<evidence type="ECO:0000313" key="13">
    <source>
        <dbReference type="Proteomes" id="UP001497516"/>
    </source>
</evidence>
<feature type="signal peptide" evidence="10">
    <location>
        <begin position="1"/>
        <end position="26"/>
    </location>
</feature>
<protein>
    <recommendedName>
        <fullName evidence="11">Leucine-rich repeat-containing N-terminal plant-type domain-containing protein</fullName>
    </recommendedName>
</protein>
<evidence type="ECO:0000256" key="9">
    <source>
        <dbReference type="ARBA" id="ARBA00023180"/>
    </source>
</evidence>
<dbReference type="GO" id="GO:0016020">
    <property type="term" value="C:membrane"/>
    <property type="evidence" value="ECO:0007669"/>
    <property type="project" value="UniProtKB-SubCell"/>
</dbReference>
<dbReference type="Pfam" id="PF13516">
    <property type="entry name" value="LRR_6"/>
    <property type="match status" value="1"/>
</dbReference>
<feature type="domain" description="Leucine-rich repeat-containing N-terminal plant-type" evidence="11">
    <location>
        <begin position="44"/>
        <end position="84"/>
    </location>
</feature>
<evidence type="ECO:0000256" key="1">
    <source>
        <dbReference type="ARBA" id="ARBA00004479"/>
    </source>
</evidence>
<accession>A0AAV2F185</accession>
<proteinExistence type="predicted"/>
<keyword evidence="6" id="KW-1133">Transmembrane helix</keyword>
<evidence type="ECO:0000256" key="3">
    <source>
        <dbReference type="ARBA" id="ARBA00022692"/>
    </source>
</evidence>
<dbReference type="SUPFAM" id="SSF52058">
    <property type="entry name" value="L domain-like"/>
    <property type="match status" value="1"/>
</dbReference>
<dbReference type="AlphaFoldDB" id="A0AAV2F185"/>
<evidence type="ECO:0000256" key="5">
    <source>
        <dbReference type="ARBA" id="ARBA00022737"/>
    </source>
</evidence>
<dbReference type="Gene3D" id="3.80.10.10">
    <property type="entry name" value="Ribonuclease Inhibitor"/>
    <property type="match status" value="1"/>
</dbReference>
<evidence type="ECO:0000256" key="10">
    <source>
        <dbReference type="SAM" id="SignalP"/>
    </source>
</evidence>
<keyword evidence="7" id="KW-0472">Membrane</keyword>
<keyword evidence="2" id="KW-0433">Leucine-rich repeat</keyword>
<dbReference type="InterPro" id="IPR032675">
    <property type="entry name" value="LRR_dom_sf"/>
</dbReference>
<dbReference type="Proteomes" id="UP001497516">
    <property type="component" value="Chromosome 6"/>
</dbReference>
<name>A0AAV2F185_9ROSI</name>
<reference evidence="12 13" key="1">
    <citation type="submission" date="2024-04" db="EMBL/GenBank/DDBJ databases">
        <authorList>
            <person name="Fracassetti M."/>
        </authorList>
    </citation>
    <scope>NUCLEOTIDE SEQUENCE [LARGE SCALE GENOMIC DNA]</scope>
</reference>
<dbReference type="Pfam" id="PF13855">
    <property type="entry name" value="LRR_8"/>
    <property type="match status" value="1"/>
</dbReference>
<keyword evidence="9" id="KW-0325">Glycoprotein</keyword>
<dbReference type="PANTHER" id="PTHR48061:SF46">
    <property type="entry name" value="LEUCINE-RICH REPEAT-CONTAINING N-TERMINAL PLANT-TYPE DOMAIN-CONTAINING PROTEIN"/>
    <property type="match status" value="1"/>
</dbReference>
<keyword evidence="5" id="KW-0677">Repeat</keyword>
<evidence type="ECO:0000256" key="6">
    <source>
        <dbReference type="ARBA" id="ARBA00022989"/>
    </source>
</evidence>
<dbReference type="InterPro" id="IPR013210">
    <property type="entry name" value="LRR_N_plant-typ"/>
</dbReference>
<evidence type="ECO:0000256" key="4">
    <source>
        <dbReference type="ARBA" id="ARBA00022729"/>
    </source>
</evidence>
<feature type="chain" id="PRO_5043404881" description="Leucine-rich repeat-containing N-terminal plant-type domain-containing protein" evidence="10">
    <location>
        <begin position="27"/>
        <end position="241"/>
    </location>
</feature>
<dbReference type="InterPro" id="IPR046956">
    <property type="entry name" value="RLP23-like"/>
</dbReference>
<keyword evidence="8" id="KW-0675">Receptor</keyword>
<dbReference type="PANTHER" id="PTHR48061">
    <property type="entry name" value="LEUCINE-RICH REPEAT RECEPTOR PROTEIN KINASE EMS1-LIKE-RELATED"/>
    <property type="match status" value="1"/>
</dbReference>
<dbReference type="EMBL" id="OZ034819">
    <property type="protein sequence ID" value="CAL1391794.1"/>
    <property type="molecule type" value="Genomic_DNA"/>
</dbReference>
<sequence length="241" mass="26807">MQKFKFSVVVVVTISHLLTLQQCCHAHAPQYHPPSPTSNWCRHDESDALVQFKNSFTIIGDGHDRATSWKGGVDCCLWEGVTCDPLTGHVTGLDLSCAQGTLQANNSIAHLRFLRSLNLAHNDFHDSIIPYSFTKLTSLSHLNLSNTKLAGRIPSGFNHLDKLVLLDLSFNHVSFGKPEDYSKLLANATKLSELWLQRVNMSDIKPSSFSNLSRSLKYLDFSSCGLVRSFKRLSSACQNSN</sequence>
<evidence type="ECO:0000259" key="11">
    <source>
        <dbReference type="Pfam" id="PF08263"/>
    </source>
</evidence>
<keyword evidence="4 10" id="KW-0732">Signal</keyword>
<comment type="subcellular location">
    <subcellularLocation>
        <location evidence="1">Membrane</location>
        <topology evidence="1">Single-pass type I membrane protein</topology>
    </subcellularLocation>
</comment>
<gene>
    <name evidence="12" type="ORF">LTRI10_LOCUS32484</name>
</gene>
<evidence type="ECO:0000256" key="7">
    <source>
        <dbReference type="ARBA" id="ARBA00023136"/>
    </source>
</evidence>
<evidence type="ECO:0000313" key="12">
    <source>
        <dbReference type="EMBL" id="CAL1391794.1"/>
    </source>
</evidence>
<evidence type="ECO:0000256" key="2">
    <source>
        <dbReference type="ARBA" id="ARBA00022614"/>
    </source>
</evidence>
<organism evidence="12 13">
    <name type="scientific">Linum trigynum</name>
    <dbReference type="NCBI Taxonomy" id="586398"/>
    <lineage>
        <taxon>Eukaryota</taxon>
        <taxon>Viridiplantae</taxon>
        <taxon>Streptophyta</taxon>
        <taxon>Embryophyta</taxon>
        <taxon>Tracheophyta</taxon>
        <taxon>Spermatophyta</taxon>
        <taxon>Magnoliopsida</taxon>
        <taxon>eudicotyledons</taxon>
        <taxon>Gunneridae</taxon>
        <taxon>Pentapetalae</taxon>
        <taxon>rosids</taxon>
        <taxon>fabids</taxon>
        <taxon>Malpighiales</taxon>
        <taxon>Linaceae</taxon>
        <taxon>Linum</taxon>
    </lineage>
</organism>
<dbReference type="Pfam" id="PF08263">
    <property type="entry name" value="LRRNT_2"/>
    <property type="match status" value="1"/>
</dbReference>
<dbReference type="InterPro" id="IPR001611">
    <property type="entry name" value="Leu-rich_rpt"/>
</dbReference>
<keyword evidence="3" id="KW-0812">Transmembrane</keyword>
<evidence type="ECO:0000256" key="8">
    <source>
        <dbReference type="ARBA" id="ARBA00023170"/>
    </source>
</evidence>